<dbReference type="Proteomes" id="UP000290870">
    <property type="component" value="Unassembled WGS sequence"/>
</dbReference>
<name>A0A4Q0ZQ09_9BACT</name>
<reference evidence="1 2" key="1">
    <citation type="submission" date="2017-10" db="EMBL/GenBank/DDBJ databases">
        <title>Genomics of the genus Arcobacter.</title>
        <authorList>
            <person name="Perez-Cataluna A."/>
            <person name="Figueras M.J."/>
        </authorList>
    </citation>
    <scope>NUCLEOTIDE SEQUENCE [LARGE SCALE GENOMIC DNA]</scope>
    <source>
        <strain evidence="1 2">F26</strain>
    </source>
</reference>
<protein>
    <recommendedName>
        <fullName evidence="3">Replication initiation protein</fullName>
    </recommendedName>
</protein>
<evidence type="ECO:0008006" key="3">
    <source>
        <dbReference type="Google" id="ProtNLM"/>
    </source>
</evidence>
<sequence>MSDYHTGLDKLGLRTEFDDKVEQREILEELVEYILKKYKSVYVKEIEGLFFNKYYFYHNRKTIFGIVTGCYKKKNPKASGYYLQYYLNITFSGLKRYDDKLDELTKKVLYSVYAFLHTKNIEYINIAADIYLDIKAPFENILSLCIKKAPSVKYNKPNEEQEKINIKYIENVSKTNYNKTALRGYWYNKGKRAKLKCHLTRFELKLQPKYFYRHGFSLEAMEKALDRYYVLFFEDKDKKQQKIDKYSNYKYVAKRELKKLEFDKYKLKFDISAITKFLNWLDTAYDEKLLGVKNENNLFKDDFY</sequence>
<dbReference type="RefSeq" id="WP_128985429.1">
    <property type="nucleotide sequence ID" value="NZ_PDJZ01000001.1"/>
</dbReference>
<accession>A0A4Q0ZQ09</accession>
<gene>
    <name evidence="1" type="ORF">CRU90_01135</name>
</gene>
<proteinExistence type="predicted"/>
<dbReference type="AlphaFoldDB" id="A0A4Q0ZQ09"/>
<evidence type="ECO:0000313" key="2">
    <source>
        <dbReference type="Proteomes" id="UP000290870"/>
    </source>
</evidence>
<comment type="caution">
    <text evidence="1">The sequence shown here is derived from an EMBL/GenBank/DDBJ whole genome shotgun (WGS) entry which is preliminary data.</text>
</comment>
<evidence type="ECO:0000313" key="1">
    <source>
        <dbReference type="EMBL" id="RXJ85896.1"/>
    </source>
</evidence>
<dbReference type="OrthoDB" id="5347603at2"/>
<organism evidence="1 2">
    <name type="scientific">Arcobacter cloacae</name>
    <dbReference type="NCBI Taxonomy" id="1054034"/>
    <lineage>
        <taxon>Bacteria</taxon>
        <taxon>Pseudomonadati</taxon>
        <taxon>Campylobacterota</taxon>
        <taxon>Epsilonproteobacteria</taxon>
        <taxon>Campylobacterales</taxon>
        <taxon>Arcobacteraceae</taxon>
        <taxon>Arcobacter</taxon>
    </lineage>
</organism>
<dbReference type="EMBL" id="PDJZ01000001">
    <property type="protein sequence ID" value="RXJ85896.1"/>
    <property type="molecule type" value="Genomic_DNA"/>
</dbReference>